<dbReference type="InterPro" id="IPR036721">
    <property type="entry name" value="RCK_C_sf"/>
</dbReference>
<evidence type="ECO:0000313" key="3">
    <source>
        <dbReference type="EMBL" id="MCP1101046.1"/>
    </source>
</evidence>
<reference evidence="3 4" key="1">
    <citation type="journal article" date="2022" name="Genome Biol. Evol.">
        <title>Host diet, physiology and behaviors set the stage for Lachnospiraceae cladogenesis.</title>
        <authorList>
            <person name="Vera-Ponce De Leon A."/>
            <person name="Schneider M."/>
            <person name="Jahnes B.C."/>
            <person name="Sadowski V."/>
            <person name="Camuy-Velez L.A."/>
            <person name="Duan J."/>
            <person name="Sabree Z.L."/>
        </authorList>
    </citation>
    <scope>NUCLEOTIDE SEQUENCE [LARGE SCALE GENOMIC DNA]</scope>
    <source>
        <strain evidence="3 4">PAL113</strain>
    </source>
</reference>
<organism evidence="3 4">
    <name type="scientific">Aequitasia blattaphilus</name>
    <dbReference type="NCBI Taxonomy" id="2949332"/>
    <lineage>
        <taxon>Bacteria</taxon>
        <taxon>Bacillati</taxon>
        <taxon>Bacillota</taxon>
        <taxon>Clostridia</taxon>
        <taxon>Lachnospirales</taxon>
        <taxon>Lachnospiraceae</taxon>
        <taxon>Aequitasia</taxon>
    </lineage>
</organism>
<dbReference type="RefSeq" id="WP_262064828.1">
    <property type="nucleotide sequence ID" value="NZ_JAMXOD010000001.1"/>
</dbReference>
<dbReference type="Pfam" id="PF02254">
    <property type="entry name" value="TrkA_N"/>
    <property type="match status" value="1"/>
</dbReference>
<dbReference type="PANTHER" id="PTHR43833:SF7">
    <property type="entry name" value="KTR SYSTEM POTASSIUM UPTAKE PROTEIN C"/>
    <property type="match status" value="1"/>
</dbReference>
<dbReference type="InterPro" id="IPR006037">
    <property type="entry name" value="RCK_C"/>
</dbReference>
<dbReference type="SUPFAM" id="SSF116726">
    <property type="entry name" value="TrkA C-terminal domain-like"/>
    <property type="match status" value="1"/>
</dbReference>
<dbReference type="Gene3D" id="3.40.50.720">
    <property type="entry name" value="NAD(P)-binding Rossmann-like Domain"/>
    <property type="match status" value="1"/>
</dbReference>
<dbReference type="PROSITE" id="PS51201">
    <property type="entry name" value="RCK_N"/>
    <property type="match status" value="1"/>
</dbReference>
<accession>A0ABT1E850</accession>
<dbReference type="Proteomes" id="UP001523566">
    <property type="component" value="Unassembled WGS sequence"/>
</dbReference>
<dbReference type="SUPFAM" id="SSF51735">
    <property type="entry name" value="NAD(P)-binding Rossmann-fold domains"/>
    <property type="match status" value="1"/>
</dbReference>
<dbReference type="PROSITE" id="PS51202">
    <property type="entry name" value="RCK_C"/>
    <property type="match status" value="1"/>
</dbReference>
<evidence type="ECO:0000259" key="1">
    <source>
        <dbReference type="PROSITE" id="PS51201"/>
    </source>
</evidence>
<keyword evidence="4" id="KW-1185">Reference proteome</keyword>
<comment type="caution">
    <text evidence="3">The sequence shown here is derived from an EMBL/GenBank/DDBJ whole genome shotgun (WGS) entry which is preliminary data.</text>
</comment>
<dbReference type="EMBL" id="JAMZFW010000001">
    <property type="protein sequence ID" value="MCP1101046.1"/>
    <property type="molecule type" value="Genomic_DNA"/>
</dbReference>
<dbReference type="PANTHER" id="PTHR43833">
    <property type="entry name" value="POTASSIUM CHANNEL PROTEIN 2-RELATED-RELATED"/>
    <property type="match status" value="1"/>
</dbReference>
<feature type="domain" description="RCK N-terminal" evidence="1">
    <location>
        <begin position="1"/>
        <end position="117"/>
    </location>
</feature>
<dbReference type="InterPro" id="IPR050721">
    <property type="entry name" value="Trk_Ktr_HKT_K-transport"/>
</dbReference>
<protein>
    <submittedName>
        <fullName evidence="3">TrkA family potassium uptake protein</fullName>
    </submittedName>
</protein>
<dbReference type="Pfam" id="PF02080">
    <property type="entry name" value="TrkA_C"/>
    <property type="match status" value="1"/>
</dbReference>
<dbReference type="Gene3D" id="3.30.70.1450">
    <property type="entry name" value="Regulator of K+ conductance, C-terminal domain"/>
    <property type="match status" value="1"/>
</dbReference>
<sequence length="218" mass="23634">MKQYAVLGLGNFGESIALTLQELGCEVIAVDQSAERVQKIADQVSYAMRADIGDPEVIKVLGARNLDGVIVAVANNMEASILATIASKDLGVPYVLAKANNATHEKILTKIGADAVVYPERETGQRVARQLVSKNFSDWISLSPDYSIIETATPKGWIGKTLEELNIRENHDVSVIGFIKGSMVEVNPDPKKVIEEKSVIILMGANDALQEIQDGEEE</sequence>
<evidence type="ECO:0000259" key="2">
    <source>
        <dbReference type="PROSITE" id="PS51202"/>
    </source>
</evidence>
<dbReference type="InterPro" id="IPR003148">
    <property type="entry name" value="RCK_N"/>
</dbReference>
<gene>
    <name evidence="3" type="ORF">NK125_01290</name>
</gene>
<dbReference type="InterPro" id="IPR036291">
    <property type="entry name" value="NAD(P)-bd_dom_sf"/>
</dbReference>
<proteinExistence type="predicted"/>
<name>A0ABT1E850_9FIRM</name>
<evidence type="ECO:0000313" key="4">
    <source>
        <dbReference type="Proteomes" id="UP001523566"/>
    </source>
</evidence>
<feature type="domain" description="RCK C-terminal" evidence="2">
    <location>
        <begin position="134"/>
        <end position="218"/>
    </location>
</feature>